<dbReference type="InterPro" id="IPR003737">
    <property type="entry name" value="GlcNAc_PI_deacetylase-related"/>
</dbReference>
<dbReference type="Pfam" id="PF02585">
    <property type="entry name" value="PIG-L"/>
    <property type="match status" value="1"/>
</dbReference>
<dbReference type="SUPFAM" id="SSF102588">
    <property type="entry name" value="LmbE-like"/>
    <property type="match status" value="1"/>
</dbReference>
<dbReference type="Proteomes" id="UP001338309">
    <property type="component" value="Unassembled WGS sequence"/>
</dbReference>
<name>A0ABQ6PKI5_9BACT</name>
<reference evidence="1 2" key="1">
    <citation type="submission" date="2023-08" db="EMBL/GenBank/DDBJ databases">
        <title>Draft genome sequence of Algoriphagus confluentis.</title>
        <authorList>
            <person name="Takatani N."/>
            <person name="Hosokawa M."/>
            <person name="Sawabe T."/>
        </authorList>
    </citation>
    <scope>NUCLEOTIDE SEQUENCE [LARGE SCALE GENOMIC DNA]</scope>
    <source>
        <strain evidence="1 2">NBRC 111222</strain>
    </source>
</reference>
<dbReference type="Gene3D" id="3.40.50.10320">
    <property type="entry name" value="LmbE-like"/>
    <property type="match status" value="1"/>
</dbReference>
<dbReference type="InterPro" id="IPR024078">
    <property type="entry name" value="LmbE-like_dom_sf"/>
</dbReference>
<dbReference type="PANTHER" id="PTHR12993">
    <property type="entry name" value="N-ACETYLGLUCOSAMINYL-PHOSPHATIDYLINOSITOL DE-N-ACETYLASE-RELATED"/>
    <property type="match status" value="1"/>
</dbReference>
<dbReference type="SUPFAM" id="SSF52317">
    <property type="entry name" value="Class I glutamine amidotransferase-like"/>
    <property type="match status" value="1"/>
</dbReference>
<dbReference type="PANTHER" id="PTHR12993:SF26">
    <property type="entry name" value="1D-MYO-INOSITOL 2-ACETAMIDO-2-DEOXY-ALPHA-D-GLUCOPYRANOSIDE DEACETYLASE"/>
    <property type="match status" value="1"/>
</dbReference>
<proteinExistence type="predicted"/>
<dbReference type="RefSeq" id="WP_338223228.1">
    <property type="nucleotide sequence ID" value="NZ_BTPD01000003.1"/>
</dbReference>
<dbReference type="InterPro" id="IPR029062">
    <property type="entry name" value="Class_I_gatase-like"/>
</dbReference>
<keyword evidence="2" id="KW-1185">Reference proteome</keyword>
<comment type="caution">
    <text evidence="1">The sequence shown here is derived from an EMBL/GenBank/DDBJ whole genome shotgun (WGS) entry which is preliminary data.</text>
</comment>
<organism evidence="1 2">
    <name type="scientific">Algoriphagus confluentis</name>
    <dbReference type="NCBI Taxonomy" id="1697556"/>
    <lineage>
        <taxon>Bacteria</taxon>
        <taxon>Pseudomonadati</taxon>
        <taxon>Bacteroidota</taxon>
        <taxon>Cytophagia</taxon>
        <taxon>Cytophagales</taxon>
        <taxon>Cyclobacteriaceae</taxon>
        <taxon>Algoriphagus</taxon>
    </lineage>
</organism>
<accession>A0ABQ6PKI5</accession>
<evidence type="ECO:0000313" key="2">
    <source>
        <dbReference type="Proteomes" id="UP001338309"/>
    </source>
</evidence>
<evidence type="ECO:0000313" key="1">
    <source>
        <dbReference type="EMBL" id="GMQ28475.1"/>
    </source>
</evidence>
<evidence type="ECO:0008006" key="3">
    <source>
        <dbReference type="Google" id="ProtNLM"/>
    </source>
</evidence>
<sequence>MLKPKNCLLSTVVILFAWICNGFAQSLPSSQIYHQLLQLNETKRVLYVAAHPDDENTRLIAYLANGEHAEVAYLSLTRGDGGQNLIGKELGVELGQIRTQELLKARATDGGRQYFTRAMDFGFSKNPTETLQNWDKEKVLADVVWAIRKFQPDIIITRFNTIPGVTHGHHTTSAILAGEAFELAGKEDAFPEQLKYVSVWSPKRIFFNAYNFRGEFEPEEGKKYHAFEVGGFDPLLGKTYHQIAADSRTMHKSQGFGSTAGSGRARDFIEQVGGETYVDSPFEGVLDRWVSISGGKEVKNKIEELIENFNFIQPDQNVPAMLDLRKSMLELNSEETWLKEKIEKLDQTIFKALGFEYEYITRKEIGFPRESISTELILNNPSFLEIEDVTFQVSETYYVGKNTKENETVQLPIELKIPEEISYSQPYWLKEPLDGAIFSVSNQKNIGVPFSTQIIGGDLSFTISDQKFELPVQLFYKYNDQVDGEIKQPFIIVPEVDLTVSKDNVFLISGAEPTVTVTVNFRDQFLEGNLDFEGIDPSQFRILSIEDVAFQKKRIYQVAFLPNGIGKKVVTARFTTAEGKTYNQTTKTISYKHIPNLTYFIPASINLIQADWKVSSAKIGYIPGAGDDVPGVLSALGYQVTMIGPGDYSVDYLSQFKAVIVGIRAYNTNSELAANQQALMGYVRSGGNLIVQYNTSSPLLINQLGPYPFTIGRDRVTVQESPVVADWSHPVMAGPNPIKESDFSGWVQERGLYFASNPDENYSSPLTMQDPEEKASQGALIYTKFGNGTFVYTGISFFRQLPAGVPGAIKLFINLIEQ</sequence>
<protein>
    <recommendedName>
        <fullName evidence="3">PIG-L family deacetylase</fullName>
    </recommendedName>
</protein>
<dbReference type="EMBL" id="BTPD01000003">
    <property type="protein sequence ID" value="GMQ28475.1"/>
    <property type="molecule type" value="Genomic_DNA"/>
</dbReference>
<gene>
    <name evidence="1" type="ORF">Aconfl_11180</name>
</gene>